<evidence type="ECO:0000256" key="1">
    <source>
        <dbReference type="ARBA" id="ARBA00006171"/>
    </source>
</evidence>
<comment type="caution">
    <text evidence="4">The sequence shown here is derived from an EMBL/GenBank/DDBJ whole genome shotgun (WGS) entry which is preliminary data.</text>
</comment>
<dbReference type="PRINTS" id="PR00413">
    <property type="entry name" value="HADHALOGNASE"/>
</dbReference>
<dbReference type="PANTHER" id="PTHR18901:SF38">
    <property type="entry name" value="PSEUDOURIDINE-5'-PHOSPHATASE"/>
    <property type="match status" value="1"/>
</dbReference>
<keyword evidence="2" id="KW-0479">Metal-binding</keyword>
<reference evidence="4" key="2">
    <citation type="journal article" date="2021" name="PeerJ">
        <title>Extensive microbial diversity within the chicken gut microbiome revealed by metagenomics and culture.</title>
        <authorList>
            <person name="Gilroy R."/>
            <person name="Ravi A."/>
            <person name="Getino M."/>
            <person name="Pursley I."/>
            <person name="Horton D.L."/>
            <person name="Alikhan N.F."/>
            <person name="Baker D."/>
            <person name="Gharbi K."/>
            <person name="Hall N."/>
            <person name="Watson M."/>
            <person name="Adriaenssens E.M."/>
            <person name="Foster-Nyarko E."/>
            <person name="Jarju S."/>
            <person name="Secka A."/>
            <person name="Antonio M."/>
            <person name="Oren A."/>
            <person name="Chaudhuri R.R."/>
            <person name="La Ragione R."/>
            <person name="Hildebrand F."/>
            <person name="Pallen M.J."/>
        </authorList>
    </citation>
    <scope>NUCLEOTIDE SEQUENCE</scope>
    <source>
        <strain evidence="4">1383</strain>
    </source>
</reference>
<dbReference type="SUPFAM" id="SSF56784">
    <property type="entry name" value="HAD-like"/>
    <property type="match status" value="1"/>
</dbReference>
<evidence type="ECO:0000256" key="2">
    <source>
        <dbReference type="ARBA" id="ARBA00022723"/>
    </source>
</evidence>
<dbReference type="InterPro" id="IPR023198">
    <property type="entry name" value="PGP-like_dom2"/>
</dbReference>
<proteinExistence type="inferred from homology"/>
<dbReference type="SFLD" id="SFLDG01135">
    <property type="entry name" value="C1.5.6:_HAD__Beta-PGM__Phospha"/>
    <property type="match status" value="1"/>
</dbReference>
<dbReference type="SFLD" id="SFLDS00003">
    <property type="entry name" value="Haloacid_Dehalogenase"/>
    <property type="match status" value="1"/>
</dbReference>
<comment type="similarity">
    <text evidence="1">Belongs to the HAD-like hydrolase superfamily. CbbY/CbbZ/Gph/YieH family.</text>
</comment>
<dbReference type="Gene3D" id="1.10.150.240">
    <property type="entry name" value="Putative phosphatase, domain 2"/>
    <property type="match status" value="1"/>
</dbReference>
<dbReference type="NCBIfam" id="TIGR01549">
    <property type="entry name" value="HAD-SF-IA-v1"/>
    <property type="match status" value="1"/>
</dbReference>
<dbReference type="Proteomes" id="UP000824161">
    <property type="component" value="Unassembled WGS sequence"/>
</dbReference>
<evidence type="ECO:0000313" key="5">
    <source>
        <dbReference type="Proteomes" id="UP000824161"/>
    </source>
</evidence>
<dbReference type="FunFam" id="3.40.50.1000:FF:000036">
    <property type="entry name" value="HAD family hydrolase"/>
    <property type="match status" value="1"/>
</dbReference>
<gene>
    <name evidence="4" type="ORF">IAC44_04295</name>
</gene>
<dbReference type="EMBL" id="DVLY01000101">
    <property type="protein sequence ID" value="HIT98041.1"/>
    <property type="molecule type" value="Genomic_DNA"/>
</dbReference>
<dbReference type="Gene3D" id="3.40.50.1000">
    <property type="entry name" value="HAD superfamily/HAD-like"/>
    <property type="match status" value="1"/>
</dbReference>
<dbReference type="GO" id="GO:0046872">
    <property type="term" value="F:metal ion binding"/>
    <property type="evidence" value="ECO:0007669"/>
    <property type="project" value="UniProtKB-KW"/>
</dbReference>
<sequence length="215" mass="23786">MIRAVIFDMDGVLIDSEPWWREAMAEAYARAGIPYSAQQAVKTQGMRIGDIARKTLEEHPVEGWDARRLEESVCERVSELVVAHGRVLPGVDRILDFVSRGGLKLGLATSTPRKVAERFIERIGIGARLDVICTGEDVRRGKPDPEIYRLCASRLGVEPQQCLVFEDSVSGVQAAKAAGCRCVAVPEGCVFDDVRYGVADFKIRSLEDFDQMMGQ</sequence>
<protein>
    <submittedName>
        <fullName evidence="4">HAD-IA family hydrolase</fullName>
    </submittedName>
</protein>
<organism evidence="4 5">
    <name type="scientific">Candidatus Merdimorpha stercoravium</name>
    <dbReference type="NCBI Taxonomy" id="2840863"/>
    <lineage>
        <taxon>Bacteria</taxon>
        <taxon>Pseudomonadati</taxon>
        <taxon>Bacteroidota</taxon>
        <taxon>Flavobacteriia</taxon>
        <taxon>Flavobacteriales</taxon>
        <taxon>Candidatus Merdimorpha</taxon>
    </lineage>
</organism>
<evidence type="ECO:0000313" key="4">
    <source>
        <dbReference type="EMBL" id="HIT98041.1"/>
    </source>
</evidence>
<dbReference type="InterPro" id="IPR006439">
    <property type="entry name" value="HAD-SF_hydro_IA"/>
</dbReference>
<dbReference type="Pfam" id="PF00702">
    <property type="entry name" value="Hydrolase"/>
    <property type="match status" value="1"/>
</dbReference>
<dbReference type="GO" id="GO:0016787">
    <property type="term" value="F:hydrolase activity"/>
    <property type="evidence" value="ECO:0007669"/>
    <property type="project" value="UniProtKB-KW"/>
</dbReference>
<dbReference type="InterPro" id="IPR023214">
    <property type="entry name" value="HAD_sf"/>
</dbReference>
<evidence type="ECO:0000256" key="3">
    <source>
        <dbReference type="ARBA" id="ARBA00022801"/>
    </source>
</evidence>
<reference evidence="4" key="1">
    <citation type="submission" date="2020-10" db="EMBL/GenBank/DDBJ databases">
        <authorList>
            <person name="Gilroy R."/>
        </authorList>
    </citation>
    <scope>NUCLEOTIDE SEQUENCE</scope>
    <source>
        <strain evidence="4">1383</strain>
    </source>
</reference>
<keyword evidence="3 4" id="KW-0378">Hydrolase</keyword>
<dbReference type="NCBIfam" id="TIGR01509">
    <property type="entry name" value="HAD-SF-IA-v3"/>
    <property type="match status" value="1"/>
</dbReference>
<dbReference type="SFLD" id="SFLDG01129">
    <property type="entry name" value="C1.5:_HAD__Beta-PGM__Phosphata"/>
    <property type="match status" value="1"/>
</dbReference>
<accession>A0A9D1H9U6</accession>
<dbReference type="AlphaFoldDB" id="A0A9D1H9U6"/>
<dbReference type="PANTHER" id="PTHR18901">
    <property type="entry name" value="2-DEOXYGLUCOSE-6-PHOSPHATE PHOSPHATASE 2"/>
    <property type="match status" value="1"/>
</dbReference>
<name>A0A9D1H9U6_9FLAO</name>
<dbReference type="InterPro" id="IPR036412">
    <property type="entry name" value="HAD-like_sf"/>
</dbReference>